<accession>A0A091DZ33</accession>
<organism evidence="2 3">
    <name type="scientific">Fukomys damarensis</name>
    <name type="common">Damaraland mole rat</name>
    <name type="synonym">Cryptomys damarensis</name>
    <dbReference type="NCBI Taxonomy" id="885580"/>
    <lineage>
        <taxon>Eukaryota</taxon>
        <taxon>Metazoa</taxon>
        <taxon>Chordata</taxon>
        <taxon>Craniata</taxon>
        <taxon>Vertebrata</taxon>
        <taxon>Euteleostomi</taxon>
        <taxon>Mammalia</taxon>
        <taxon>Eutheria</taxon>
        <taxon>Euarchontoglires</taxon>
        <taxon>Glires</taxon>
        <taxon>Rodentia</taxon>
        <taxon>Hystricomorpha</taxon>
        <taxon>Bathyergidae</taxon>
        <taxon>Fukomys</taxon>
    </lineage>
</organism>
<evidence type="ECO:0000313" key="2">
    <source>
        <dbReference type="EMBL" id="KFO35565.1"/>
    </source>
</evidence>
<feature type="region of interest" description="Disordered" evidence="1">
    <location>
        <begin position="146"/>
        <end position="171"/>
    </location>
</feature>
<sequence>MRNVGSGSPTTACTSSLHPLQKASAGPVLCNGLGSGPDRADTRARDVITCRWDPVAAQSERPKRPRATMAAASLAPAWRTQYCAVEGPLAPPLPFSWKHNATRTGAASPSTVLRSPARNQAPRLRCDLASPPLRMCARRTLRACGANQNRSSGLPPPQTLALDPSPWQPPPPITVPCLVT</sequence>
<evidence type="ECO:0000256" key="1">
    <source>
        <dbReference type="SAM" id="MobiDB-lite"/>
    </source>
</evidence>
<protein>
    <submittedName>
        <fullName evidence="2">Uncharacterized protein</fullName>
    </submittedName>
</protein>
<keyword evidence="3" id="KW-1185">Reference proteome</keyword>
<proteinExistence type="predicted"/>
<evidence type="ECO:0000313" key="3">
    <source>
        <dbReference type="Proteomes" id="UP000028990"/>
    </source>
</evidence>
<reference evidence="2 3" key="1">
    <citation type="submission" date="2013-11" db="EMBL/GenBank/DDBJ databases">
        <title>The Damaraland mole rat (Fukomys damarensis) genome and evolution of African mole rats.</title>
        <authorList>
            <person name="Gladyshev V.N."/>
            <person name="Fang X."/>
        </authorList>
    </citation>
    <scope>NUCLEOTIDE SEQUENCE [LARGE SCALE GENOMIC DNA]</scope>
    <source>
        <tissue evidence="2">Liver</tissue>
    </source>
</reference>
<dbReference type="EMBL" id="KN121743">
    <property type="protein sequence ID" value="KFO35565.1"/>
    <property type="molecule type" value="Genomic_DNA"/>
</dbReference>
<gene>
    <name evidence="2" type="ORF">H920_03021</name>
</gene>
<dbReference type="Proteomes" id="UP000028990">
    <property type="component" value="Unassembled WGS sequence"/>
</dbReference>
<name>A0A091DZ33_FUKDA</name>
<dbReference type="AlphaFoldDB" id="A0A091DZ33"/>